<evidence type="ECO:0000256" key="7">
    <source>
        <dbReference type="ARBA" id="ARBA00023136"/>
    </source>
</evidence>
<dbReference type="EMBL" id="JAXCGZ010011560">
    <property type="protein sequence ID" value="KAK7074508.1"/>
    <property type="molecule type" value="Genomic_DNA"/>
</dbReference>
<evidence type="ECO:0000256" key="5">
    <source>
        <dbReference type="ARBA" id="ARBA00022989"/>
    </source>
</evidence>
<dbReference type="InterPro" id="IPR002123">
    <property type="entry name" value="Plipid/glycerol_acylTrfase"/>
</dbReference>
<dbReference type="Pfam" id="PF01553">
    <property type="entry name" value="Acyltransferase"/>
    <property type="match status" value="1"/>
</dbReference>
<name>A0AAN8X512_HALRR</name>
<dbReference type="Proteomes" id="UP001381693">
    <property type="component" value="Unassembled WGS sequence"/>
</dbReference>
<feature type="non-terminal residue" evidence="10">
    <location>
        <position position="1"/>
    </location>
</feature>
<evidence type="ECO:0000256" key="2">
    <source>
        <dbReference type="ARBA" id="ARBA00008655"/>
    </source>
</evidence>
<comment type="similarity">
    <text evidence="2">Belongs to the 1-acyl-sn-glycerol-3-phosphate acyltransferase family.</text>
</comment>
<evidence type="ECO:0000313" key="11">
    <source>
        <dbReference type="Proteomes" id="UP001381693"/>
    </source>
</evidence>
<keyword evidence="7" id="KW-0472">Membrane</keyword>
<evidence type="ECO:0000256" key="8">
    <source>
        <dbReference type="ARBA" id="ARBA00023315"/>
    </source>
</evidence>
<accession>A0AAN8X512</accession>
<dbReference type="AlphaFoldDB" id="A0AAN8X512"/>
<evidence type="ECO:0000313" key="10">
    <source>
        <dbReference type="EMBL" id="KAK7074508.1"/>
    </source>
</evidence>
<evidence type="ECO:0000259" key="9">
    <source>
        <dbReference type="Pfam" id="PF01553"/>
    </source>
</evidence>
<sequence>FHNTENRPSHGIAVANHTSPIDTMVLATDQCYDMVGQKTKGILGIFMTALSRSSSHIWFQRSEAKERSKVAKA</sequence>
<evidence type="ECO:0000256" key="1">
    <source>
        <dbReference type="ARBA" id="ARBA00004370"/>
    </source>
</evidence>
<keyword evidence="8 10" id="KW-0012">Acyltransferase</keyword>
<dbReference type="PANTHER" id="PTHR23063:SF2">
    <property type="entry name" value="GLYCEROL-3-PHOSPHATE ACYLTRANSFERASE 4, ISOFORM D-RELATED"/>
    <property type="match status" value="1"/>
</dbReference>
<feature type="domain" description="Phospholipid/glycerol acyltransferase" evidence="9">
    <location>
        <begin position="1"/>
        <end position="71"/>
    </location>
</feature>
<organism evidence="10 11">
    <name type="scientific">Halocaridina rubra</name>
    <name type="common">Hawaiian red shrimp</name>
    <dbReference type="NCBI Taxonomy" id="373956"/>
    <lineage>
        <taxon>Eukaryota</taxon>
        <taxon>Metazoa</taxon>
        <taxon>Ecdysozoa</taxon>
        <taxon>Arthropoda</taxon>
        <taxon>Crustacea</taxon>
        <taxon>Multicrustacea</taxon>
        <taxon>Malacostraca</taxon>
        <taxon>Eumalacostraca</taxon>
        <taxon>Eucarida</taxon>
        <taxon>Decapoda</taxon>
        <taxon>Pleocyemata</taxon>
        <taxon>Caridea</taxon>
        <taxon>Atyoidea</taxon>
        <taxon>Atyidae</taxon>
        <taxon>Halocaridina</taxon>
    </lineage>
</organism>
<dbReference type="GO" id="GO:0005783">
    <property type="term" value="C:endoplasmic reticulum"/>
    <property type="evidence" value="ECO:0007669"/>
    <property type="project" value="TreeGrafter"/>
</dbReference>
<dbReference type="GO" id="GO:0004366">
    <property type="term" value="F:glycerol-3-phosphate O-acyltransferase activity"/>
    <property type="evidence" value="ECO:0007669"/>
    <property type="project" value="UniProtKB-EC"/>
</dbReference>
<keyword evidence="6" id="KW-0443">Lipid metabolism</keyword>
<keyword evidence="5" id="KW-1133">Transmembrane helix</keyword>
<comment type="caution">
    <text evidence="10">The sequence shown here is derived from an EMBL/GenBank/DDBJ whole genome shotgun (WGS) entry which is preliminary data.</text>
</comment>
<protein>
    <submittedName>
        <fullName evidence="10">Phosphate acyltransferase</fullName>
        <ecNumber evidence="10">2.3.1.15</ecNumber>
    </submittedName>
</protein>
<reference evidence="10 11" key="1">
    <citation type="submission" date="2023-11" db="EMBL/GenBank/DDBJ databases">
        <title>Halocaridina rubra genome assembly.</title>
        <authorList>
            <person name="Smith C."/>
        </authorList>
    </citation>
    <scope>NUCLEOTIDE SEQUENCE [LARGE SCALE GENOMIC DNA]</scope>
    <source>
        <strain evidence="10">EP-1</strain>
        <tissue evidence="10">Whole</tissue>
    </source>
</reference>
<evidence type="ECO:0000256" key="4">
    <source>
        <dbReference type="ARBA" id="ARBA00022692"/>
    </source>
</evidence>
<keyword evidence="4" id="KW-0812">Transmembrane</keyword>
<gene>
    <name evidence="10" type="primary">AGPAT6_2</name>
    <name evidence="10" type="ORF">SK128_011433</name>
</gene>
<proteinExistence type="inferred from homology"/>
<dbReference type="GO" id="GO:0019432">
    <property type="term" value="P:triglyceride biosynthetic process"/>
    <property type="evidence" value="ECO:0007669"/>
    <property type="project" value="TreeGrafter"/>
</dbReference>
<dbReference type="GO" id="GO:0016020">
    <property type="term" value="C:membrane"/>
    <property type="evidence" value="ECO:0007669"/>
    <property type="project" value="UniProtKB-SubCell"/>
</dbReference>
<dbReference type="EC" id="2.3.1.15" evidence="10"/>
<dbReference type="PANTHER" id="PTHR23063">
    <property type="entry name" value="PHOSPHOLIPID ACYLTRANSFERASE"/>
    <property type="match status" value="1"/>
</dbReference>
<keyword evidence="11" id="KW-1185">Reference proteome</keyword>
<feature type="non-terminal residue" evidence="10">
    <location>
        <position position="73"/>
    </location>
</feature>
<comment type="subcellular location">
    <subcellularLocation>
        <location evidence="1">Membrane</location>
    </subcellularLocation>
</comment>
<evidence type="ECO:0000256" key="6">
    <source>
        <dbReference type="ARBA" id="ARBA00023098"/>
    </source>
</evidence>
<keyword evidence="3 10" id="KW-0808">Transferase</keyword>
<evidence type="ECO:0000256" key="3">
    <source>
        <dbReference type="ARBA" id="ARBA00022679"/>
    </source>
</evidence>